<evidence type="ECO:0000256" key="1">
    <source>
        <dbReference type="SAM" id="MobiDB-lite"/>
    </source>
</evidence>
<dbReference type="InterPro" id="IPR011032">
    <property type="entry name" value="GroES-like_sf"/>
</dbReference>
<sequence length="66" mass="6854">MRATLMYGAGAGAVRVEDVPDPVVKLPTDALVRVTASGICGSDPHSPQTTSSPPAPPRTRLTRQAK</sequence>
<protein>
    <recommendedName>
        <fullName evidence="4">Alcohol dehydrogenase N-terminal domain-containing protein</fullName>
    </recommendedName>
</protein>
<dbReference type="RefSeq" id="WP_425573992.1">
    <property type="nucleotide sequence ID" value="NZ_BAAAKV010000013.1"/>
</dbReference>
<name>A0ABN1UR99_9ACTN</name>
<feature type="region of interest" description="Disordered" evidence="1">
    <location>
        <begin position="37"/>
        <end position="66"/>
    </location>
</feature>
<evidence type="ECO:0000313" key="2">
    <source>
        <dbReference type="EMBL" id="GAA1162641.1"/>
    </source>
</evidence>
<dbReference type="EMBL" id="BAAAKV010000013">
    <property type="protein sequence ID" value="GAA1162641.1"/>
    <property type="molecule type" value="Genomic_DNA"/>
</dbReference>
<reference evidence="2 3" key="1">
    <citation type="journal article" date="2019" name="Int. J. Syst. Evol. Microbiol.">
        <title>The Global Catalogue of Microorganisms (GCM) 10K type strain sequencing project: providing services to taxonomists for standard genome sequencing and annotation.</title>
        <authorList>
            <consortium name="The Broad Institute Genomics Platform"/>
            <consortium name="The Broad Institute Genome Sequencing Center for Infectious Disease"/>
            <person name="Wu L."/>
            <person name="Ma J."/>
        </authorList>
    </citation>
    <scope>NUCLEOTIDE SEQUENCE [LARGE SCALE GENOMIC DNA]</scope>
    <source>
        <strain evidence="2 3">JCM 12696</strain>
    </source>
</reference>
<dbReference type="Gene3D" id="3.90.180.10">
    <property type="entry name" value="Medium-chain alcohol dehydrogenases, catalytic domain"/>
    <property type="match status" value="1"/>
</dbReference>
<proteinExistence type="predicted"/>
<feature type="compositionally biased region" description="Low complexity" evidence="1">
    <location>
        <begin position="42"/>
        <end position="52"/>
    </location>
</feature>
<dbReference type="SUPFAM" id="SSF50129">
    <property type="entry name" value="GroES-like"/>
    <property type="match status" value="1"/>
</dbReference>
<evidence type="ECO:0008006" key="4">
    <source>
        <dbReference type="Google" id="ProtNLM"/>
    </source>
</evidence>
<accession>A0ABN1UR99</accession>
<evidence type="ECO:0000313" key="3">
    <source>
        <dbReference type="Proteomes" id="UP001501371"/>
    </source>
</evidence>
<keyword evidence="3" id="KW-1185">Reference proteome</keyword>
<comment type="caution">
    <text evidence="2">The sequence shown here is derived from an EMBL/GenBank/DDBJ whole genome shotgun (WGS) entry which is preliminary data.</text>
</comment>
<organism evidence="2 3">
    <name type="scientific">Streptomyces hebeiensis</name>
    <dbReference type="NCBI Taxonomy" id="229486"/>
    <lineage>
        <taxon>Bacteria</taxon>
        <taxon>Bacillati</taxon>
        <taxon>Actinomycetota</taxon>
        <taxon>Actinomycetes</taxon>
        <taxon>Kitasatosporales</taxon>
        <taxon>Streptomycetaceae</taxon>
        <taxon>Streptomyces</taxon>
    </lineage>
</organism>
<dbReference type="Proteomes" id="UP001501371">
    <property type="component" value="Unassembled WGS sequence"/>
</dbReference>
<gene>
    <name evidence="2" type="ORF">GCM10009654_19160</name>
</gene>